<feature type="signal peptide" evidence="1">
    <location>
        <begin position="1"/>
        <end position="28"/>
    </location>
</feature>
<evidence type="ECO:0000313" key="2">
    <source>
        <dbReference type="EMBL" id="MFB2882403.1"/>
    </source>
</evidence>
<dbReference type="RefSeq" id="WP_413275352.1">
    <property type="nucleotide sequence ID" value="NZ_JBHFNQ010000271.1"/>
</dbReference>
<sequence length="169" mass="16912">MSLRRFLIASSLIVTPVATIGLAPAAFADTTASVGLSGTVTSTLAITSTTTTDASALPLSTAGNQVAKIADLTVTTNNTAGLTLTASTGNLTSGTDTVPFTVTTVDDAATAPSTFATASGSNYTLNVNSGLDASTGSKNLDLYIQVQNPTLPKRGSYNGTVTLTVTDNS</sequence>
<organism evidence="2 3">
    <name type="scientific">Floridaenema aerugineum BLCC-F46</name>
    <dbReference type="NCBI Taxonomy" id="3153654"/>
    <lineage>
        <taxon>Bacteria</taxon>
        <taxon>Bacillati</taxon>
        <taxon>Cyanobacteriota</taxon>
        <taxon>Cyanophyceae</taxon>
        <taxon>Oscillatoriophycideae</taxon>
        <taxon>Aerosakkonematales</taxon>
        <taxon>Aerosakkonemataceae</taxon>
        <taxon>Floridanema</taxon>
        <taxon>Floridanema aerugineum</taxon>
    </lineage>
</organism>
<keyword evidence="1" id="KW-0732">Signal</keyword>
<dbReference type="EMBL" id="JBHFNQ010000271">
    <property type="protein sequence ID" value="MFB2882403.1"/>
    <property type="molecule type" value="Genomic_DNA"/>
</dbReference>
<accession>A0ABV4XK05</accession>
<reference evidence="2 3" key="1">
    <citation type="submission" date="2024-09" db="EMBL/GenBank/DDBJ databases">
        <title>Floridaenema gen nov. (Aerosakkonemataceae, Aerosakkonematales ord. nov., Cyanobacteria) from benthic tropical and subtropical fresh waters, with the description of four new species.</title>
        <authorList>
            <person name="Moretto J.A."/>
            <person name="Berthold D.E."/>
            <person name="Lefler F.W."/>
            <person name="Huang I.-S."/>
            <person name="Laughinghouse H. IV."/>
        </authorList>
    </citation>
    <scope>NUCLEOTIDE SEQUENCE [LARGE SCALE GENOMIC DNA]</scope>
    <source>
        <strain evidence="2 3">BLCC-F46</strain>
    </source>
</reference>
<dbReference type="Proteomes" id="UP001576774">
    <property type="component" value="Unassembled WGS sequence"/>
</dbReference>
<proteinExistence type="predicted"/>
<gene>
    <name evidence="2" type="ORF">ACE1CC_36625</name>
</gene>
<comment type="caution">
    <text evidence="2">The sequence shown here is derived from an EMBL/GenBank/DDBJ whole genome shotgun (WGS) entry which is preliminary data.</text>
</comment>
<protein>
    <submittedName>
        <fullName evidence="2">Uncharacterized protein</fullName>
    </submittedName>
</protein>
<keyword evidence="3" id="KW-1185">Reference proteome</keyword>
<evidence type="ECO:0000256" key="1">
    <source>
        <dbReference type="SAM" id="SignalP"/>
    </source>
</evidence>
<evidence type="ECO:0000313" key="3">
    <source>
        <dbReference type="Proteomes" id="UP001576774"/>
    </source>
</evidence>
<feature type="chain" id="PRO_5045533202" evidence="1">
    <location>
        <begin position="29"/>
        <end position="169"/>
    </location>
</feature>
<name>A0ABV4XK05_9CYAN</name>